<evidence type="ECO:0000313" key="1">
    <source>
        <dbReference type="EMBL" id="CAB3401845.1"/>
    </source>
</evidence>
<keyword evidence="2" id="KW-1185">Reference proteome</keyword>
<dbReference type="EMBL" id="CADEPM010000003">
    <property type="protein sequence ID" value="CAB3401845.1"/>
    <property type="molecule type" value="Genomic_DNA"/>
</dbReference>
<accession>A0A8S1EV48</accession>
<organism evidence="1 2">
    <name type="scientific">Caenorhabditis bovis</name>
    <dbReference type="NCBI Taxonomy" id="2654633"/>
    <lineage>
        <taxon>Eukaryota</taxon>
        <taxon>Metazoa</taxon>
        <taxon>Ecdysozoa</taxon>
        <taxon>Nematoda</taxon>
        <taxon>Chromadorea</taxon>
        <taxon>Rhabditida</taxon>
        <taxon>Rhabditina</taxon>
        <taxon>Rhabditomorpha</taxon>
        <taxon>Rhabditoidea</taxon>
        <taxon>Rhabditidae</taxon>
        <taxon>Peloderinae</taxon>
        <taxon>Caenorhabditis</taxon>
    </lineage>
</organism>
<proteinExistence type="predicted"/>
<dbReference type="Proteomes" id="UP000494206">
    <property type="component" value="Unassembled WGS sequence"/>
</dbReference>
<gene>
    <name evidence="1" type="ORF">CBOVIS_LOCUS4533</name>
</gene>
<protein>
    <submittedName>
        <fullName evidence="1">Uncharacterized protein</fullName>
    </submittedName>
</protein>
<reference evidence="1 2" key="1">
    <citation type="submission" date="2020-04" db="EMBL/GenBank/DDBJ databases">
        <authorList>
            <person name="Laetsch R D."/>
            <person name="Stevens L."/>
            <person name="Kumar S."/>
            <person name="Blaxter L. M."/>
        </authorList>
    </citation>
    <scope>NUCLEOTIDE SEQUENCE [LARGE SCALE GENOMIC DNA]</scope>
</reference>
<sequence length="137" mass="15659">MDYNDIVQLTDNCFQLYVLHGDDAVKTSINSLLLTAVADCMDRGLSRRAVTLSVGIIRNRMNQLLAEFYPGFEINWRGMFEENTVFLLEQHRSLGSRPFDRRLVHSRALLELARRHRRTPFLIPIAGASSSRTGQHA</sequence>
<evidence type="ECO:0000313" key="2">
    <source>
        <dbReference type="Proteomes" id="UP000494206"/>
    </source>
</evidence>
<comment type="caution">
    <text evidence="1">The sequence shown here is derived from an EMBL/GenBank/DDBJ whole genome shotgun (WGS) entry which is preliminary data.</text>
</comment>
<name>A0A8S1EV48_9PELO</name>
<dbReference type="AlphaFoldDB" id="A0A8S1EV48"/>